<organism evidence="1">
    <name type="scientific">Phytophthora nicotianae</name>
    <name type="common">Potato buckeye rot agent</name>
    <name type="synonym">Phytophthora parasitica</name>
    <dbReference type="NCBI Taxonomy" id="4792"/>
    <lineage>
        <taxon>Eukaryota</taxon>
        <taxon>Sar</taxon>
        <taxon>Stramenopiles</taxon>
        <taxon>Oomycota</taxon>
        <taxon>Peronosporomycetes</taxon>
        <taxon>Peronosporales</taxon>
        <taxon>Peronosporaceae</taxon>
        <taxon>Phytophthora</taxon>
    </lineage>
</organism>
<gene>
    <name evidence="1" type="ORF">L914_17307</name>
</gene>
<dbReference type="AlphaFoldDB" id="W2MHS3"/>
<proteinExistence type="predicted"/>
<protein>
    <submittedName>
        <fullName evidence="1">Uncharacterized protein</fullName>
    </submittedName>
</protein>
<reference evidence="1" key="1">
    <citation type="submission" date="2013-11" db="EMBL/GenBank/DDBJ databases">
        <title>The Genome Sequence of Phytophthora parasitica IAC_01/95.</title>
        <authorList>
            <consortium name="The Broad Institute Genomics Platform"/>
            <person name="Russ C."/>
            <person name="Tyler B."/>
            <person name="Panabieres F."/>
            <person name="Shan W."/>
            <person name="Tripathy S."/>
            <person name="Grunwald N."/>
            <person name="Machado M."/>
            <person name="Johnson C.S."/>
            <person name="Arredondo F."/>
            <person name="Hong C."/>
            <person name="Coffey M."/>
            <person name="Young S.K."/>
            <person name="Zeng Q."/>
            <person name="Gargeya S."/>
            <person name="Fitzgerald M."/>
            <person name="Abouelleil A."/>
            <person name="Alvarado L."/>
            <person name="Chapman S.B."/>
            <person name="Gainer-Dewar J."/>
            <person name="Goldberg J."/>
            <person name="Griggs A."/>
            <person name="Gujja S."/>
            <person name="Hansen M."/>
            <person name="Howarth C."/>
            <person name="Imamovic A."/>
            <person name="Ireland A."/>
            <person name="Larimer J."/>
            <person name="McCowan C."/>
            <person name="Murphy C."/>
            <person name="Pearson M."/>
            <person name="Poon T.W."/>
            <person name="Priest M."/>
            <person name="Roberts A."/>
            <person name="Saif S."/>
            <person name="Shea T."/>
            <person name="Sykes S."/>
            <person name="Wortman J."/>
            <person name="Nusbaum C."/>
            <person name="Birren B."/>
        </authorList>
    </citation>
    <scope>NUCLEOTIDE SEQUENCE [LARGE SCALE GENOMIC DNA]</scope>
    <source>
        <strain evidence="1">IAC_01/95</strain>
    </source>
</reference>
<name>W2MHS3_PHYNI</name>
<sequence>MLLHERHVVPTAQKTALSQQDVQTVSMGGKPGCVNE</sequence>
<dbReference type="EMBL" id="KI695406">
    <property type="protein sequence ID" value="ETM35871.1"/>
    <property type="molecule type" value="Genomic_DNA"/>
</dbReference>
<accession>W2MHS3</accession>
<dbReference type="Proteomes" id="UP000054532">
    <property type="component" value="Unassembled WGS sequence"/>
</dbReference>
<evidence type="ECO:0000313" key="1">
    <source>
        <dbReference type="EMBL" id="ETM35871.1"/>
    </source>
</evidence>